<dbReference type="OrthoDB" id="407832at2759"/>
<gene>
    <name evidence="1" type="ORF">G7K_6887-t1</name>
</gene>
<protein>
    <recommendedName>
        <fullName evidence="3">Phytanoyl-CoA dioxygenase</fullName>
    </recommendedName>
</protein>
<evidence type="ECO:0008006" key="3">
    <source>
        <dbReference type="Google" id="ProtNLM"/>
    </source>
</evidence>
<dbReference type="Proteomes" id="UP000033140">
    <property type="component" value="Unassembled WGS sequence"/>
</dbReference>
<dbReference type="InterPro" id="IPR008775">
    <property type="entry name" value="Phytyl_CoA_dOase-like"/>
</dbReference>
<dbReference type="PANTHER" id="PTHR37563">
    <property type="entry name" value="PHYTANOYL-COA DIOXYGENASE FAMILY PROTEIN (AFU_ORTHOLOGUE AFUA_2G03330)"/>
    <property type="match status" value="1"/>
</dbReference>
<evidence type="ECO:0000313" key="1">
    <source>
        <dbReference type="EMBL" id="GAO52820.1"/>
    </source>
</evidence>
<accession>A0A0E9NTT1</accession>
<dbReference type="SUPFAM" id="SSF51197">
    <property type="entry name" value="Clavaminate synthase-like"/>
    <property type="match status" value="1"/>
</dbReference>
<keyword evidence="2" id="KW-1185">Reference proteome</keyword>
<dbReference type="Pfam" id="PF05721">
    <property type="entry name" value="PhyH"/>
    <property type="match status" value="1"/>
</dbReference>
<dbReference type="PANTHER" id="PTHR37563:SF2">
    <property type="entry name" value="PHYTANOYL-COA DIOXYGENASE FAMILY PROTEIN (AFU_ORTHOLOGUE AFUA_2G03330)"/>
    <property type="match status" value="1"/>
</dbReference>
<comment type="caution">
    <text evidence="1">The sequence shown here is derived from an EMBL/GenBank/DDBJ whole genome shotgun (WGS) entry which is preliminary data.</text>
</comment>
<dbReference type="InterPro" id="IPR051961">
    <property type="entry name" value="Fungal_Metabolite_Diox"/>
</dbReference>
<evidence type="ECO:0000313" key="2">
    <source>
        <dbReference type="Proteomes" id="UP000033140"/>
    </source>
</evidence>
<dbReference type="Gene3D" id="2.60.120.620">
    <property type="entry name" value="q2cbj1_9rhob like domain"/>
    <property type="match status" value="1"/>
</dbReference>
<reference evidence="1 2" key="3">
    <citation type="journal article" date="2015" name="Genome Announc.">
        <title>Draft Genome Sequence of the Archiascomycetous Yeast Saitoella complicata.</title>
        <authorList>
            <person name="Yamauchi K."/>
            <person name="Kondo S."/>
            <person name="Hamamoto M."/>
            <person name="Takahashi Y."/>
            <person name="Ogura Y."/>
            <person name="Hayashi T."/>
            <person name="Nishida H."/>
        </authorList>
    </citation>
    <scope>NUCLEOTIDE SEQUENCE [LARGE SCALE GENOMIC DNA]</scope>
    <source>
        <strain evidence="1 2">NRRL Y-17804</strain>
    </source>
</reference>
<reference evidence="1 2" key="1">
    <citation type="journal article" date="2011" name="J. Gen. Appl. Microbiol.">
        <title>Draft genome sequencing of the enigmatic yeast Saitoella complicata.</title>
        <authorList>
            <person name="Nishida H."/>
            <person name="Hamamoto M."/>
            <person name="Sugiyama J."/>
        </authorList>
    </citation>
    <scope>NUCLEOTIDE SEQUENCE [LARGE SCALE GENOMIC DNA]</scope>
    <source>
        <strain evidence="1 2">NRRL Y-17804</strain>
    </source>
</reference>
<dbReference type="OMA" id="CSGNTAM"/>
<dbReference type="AlphaFoldDB" id="A0A0E9NTT1"/>
<name>A0A0E9NTT1_SAICN</name>
<reference evidence="1 2" key="2">
    <citation type="journal article" date="2014" name="J. Gen. Appl. Microbiol.">
        <title>The early diverging ascomycetous budding yeast Saitoella complicata has three histone deacetylases belonging to the Clr6, Hos2, and Rpd3 lineages.</title>
        <authorList>
            <person name="Nishida H."/>
            <person name="Matsumoto T."/>
            <person name="Kondo S."/>
            <person name="Hamamoto M."/>
            <person name="Yoshikawa H."/>
        </authorList>
    </citation>
    <scope>NUCLEOTIDE SEQUENCE [LARGE SCALE GENOMIC DNA]</scope>
    <source>
        <strain evidence="1 2">NRRL Y-17804</strain>
    </source>
</reference>
<dbReference type="RefSeq" id="XP_019020870.1">
    <property type="nucleotide sequence ID" value="XM_019169942.1"/>
</dbReference>
<sequence>MTASPNTLTILPLSPAEHSTQLLSPRSLQHALEALHRDGIVVLSNAVSHGSIDALEARMLSDVDVLRKKDGDAMPYNYNRGNVQQDPPPVVEYLKKDVFMNPFAAHLATHYLGPTPHLRFNSGNTALFSPEGARQPVHTDADFDHPKIPFAVVVNVPLVTMTPENGSTELWLGTHTFTTLSHQEGAHGDRASGRIVESGLKERRSAGIGPIQGTIPKGSIIIRDLRLWHAGLPNHTHAPRIMLAQILFASWYRNKMSITLPLAAKEMVEGWERETGVRVEAEWVEGDGEGYLERARFGNDYDFDQEA</sequence>
<dbReference type="EMBL" id="BACD03000090">
    <property type="protein sequence ID" value="GAO52820.1"/>
    <property type="molecule type" value="Genomic_DNA"/>
</dbReference>
<organism evidence="1 2">
    <name type="scientific">Saitoella complicata (strain BCRC 22490 / CBS 7301 / JCM 7358 / NBRC 10748 / NRRL Y-17804)</name>
    <dbReference type="NCBI Taxonomy" id="698492"/>
    <lineage>
        <taxon>Eukaryota</taxon>
        <taxon>Fungi</taxon>
        <taxon>Dikarya</taxon>
        <taxon>Ascomycota</taxon>
        <taxon>Taphrinomycotina</taxon>
        <taxon>Taphrinomycotina incertae sedis</taxon>
        <taxon>Saitoella</taxon>
    </lineage>
</organism>
<proteinExistence type="predicted"/>